<dbReference type="OrthoDB" id="5413827at2759"/>
<dbReference type="EMBL" id="FJUY01000009">
    <property type="protein sequence ID" value="CZT20340.1"/>
    <property type="molecule type" value="Genomic_DNA"/>
</dbReference>
<dbReference type="GeneID" id="35601340"/>
<proteinExistence type="predicted"/>
<evidence type="ECO:0000313" key="2">
    <source>
        <dbReference type="Proteomes" id="UP000225277"/>
    </source>
</evidence>
<evidence type="ECO:0000313" key="1">
    <source>
        <dbReference type="EMBL" id="CZT20340.1"/>
    </source>
</evidence>
<keyword evidence="2" id="KW-1185">Reference proteome</keyword>
<dbReference type="Proteomes" id="UP000225277">
    <property type="component" value="Unassembled WGS sequence"/>
</dbReference>
<name>A0A2D3V4G1_9PEZI</name>
<organism evidence="1 2">
    <name type="scientific">Ramularia collo-cygni</name>
    <dbReference type="NCBI Taxonomy" id="112498"/>
    <lineage>
        <taxon>Eukaryota</taxon>
        <taxon>Fungi</taxon>
        <taxon>Dikarya</taxon>
        <taxon>Ascomycota</taxon>
        <taxon>Pezizomycotina</taxon>
        <taxon>Dothideomycetes</taxon>
        <taxon>Dothideomycetidae</taxon>
        <taxon>Mycosphaerellales</taxon>
        <taxon>Mycosphaerellaceae</taxon>
        <taxon>Ramularia</taxon>
    </lineage>
</organism>
<protein>
    <submittedName>
        <fullName evidence="1">Uncharacterized protein</fullName>
    </submittedName>
</protein>
<accession>A0A2D3V4G1</accession>
<reference evidence="1 2" key="1">
    <citation type="submission" date="2016-03" db="EMBL/GenBank/DDBJ databases">
        <authorList>
            <person name="Ploux O."/>
        </authorList>
    </citation>
    <scope>NUCLEOTIDE SEQUENCE [LARGE SCALE GENOMIC DNA]</scope>
    <source>
        <strain evidence="1 2">URUG2</strain>
    </source>
</reference>
<sequence length="281" mass="31662">MENSNFIRLSPEIRNEIWTNVFASPCAVNVKLQSDKLQHPLTQTCQQIRHETLAMFYSLTRFNAHLGSGPTAPLLKWLRKLDAENLLIINEVNIWGLHNLNNGTLYGSETSQALLLKGPQKPSSKYILQPVSGWIFAQHGRLKVLKEVILALHSVGLGLLRFCIVGQHYDERDDLGEDGEERDDNNMHPPSSLALVRLDSRPAGSVFADSTTNIDWLAQSWELTERARVDLICGLANDQIKVEVLDGMRRIVFDFTSLELGGRVECVENIEEGYRKSMLLA</sequence>
<dbReference type="AlphaFoldDB" id="A0A2D3V4G1"/>
<dbReference type="RefSeq" id="XP_023627229.1">
    <property type="nucleotide sequence ID" value="XM_023771461.1"/>
</dbReference>
<gene>
    <name evidence="1" type="ORF">RCC_06199</name>
</gene>